<dbReference type="AlphaFoldDB" id="A0A922DK42"/>
<proteinExistence type="predicted"/>
<dbReference type="PANTHER" id="PTHR46816">
    <property type="entry name" value="OS01G0273500 PROTEIN"/>
    <property type="match status" value="1"/>
</dbReference>
<gene>
    <name evidence="1" type="ORF">I3842_12G129200</name>
</gene>
<accession>A0A922DK42</accession>
<protein>
    <submittedName>
        <fullName evidence="1">Uncharacterized protein</fullName>
    </submittedName>
</protein>
<name>A0A922DK42_CARIL</name>
<sequence length="84" mass="9256">MEDAMALLQTGKRLATAAFRRESICRSEDSFSVSSAITISTTTPPTTLPSDPTDTESVNQLISHIKLLLRFVFLISNAPNNFHM</sequence>
<evidence type="ECO:0000313" key="1">
    <source>
        <dbReference type="EMBL" id="KAG6685770.1"/>
    </source>
</evidence>
<reference evidence="1" key="1">
    <citation type="submission" date="2021-01" db="EMBL/GenBank/DDBJ databases">
        <authorList>
            <person name="Lovell J.T."/>
            <person name="Bentley N."/>
            <person name="Bhattarai G."/>
            <person name="Jenkins J.W."/>
            <person name="Sreedasyam A."/>
            <person name="Alarcon Y."/>
            <person name="Bock C."/>
            <person name="Boston L."/>
            <person name="Carlson J."/>
            <person name="Cervantes K."/>
            <person name="Clermont K."/>
            <person name="Krom N."/>
            <person name="Kubenka K."/>
            <person name="Mamidi S."/>
            <person name="Mattison C."/>
            <person name="Monteros M."/>
            <person name="Pisani C."/>
            <person name="Plott C."/>
            <person name="Rajasekar S."/>
            <person name="Rhein H.S."/>
            <person name="Rohla C."/>
            <person name="Song M."/>
            <person name="Hilaire R.S."/>
            <person name="Shu S."/>
            <person name="Wells L."/>
            <person name="Wang X."/>
            <person name="Webber J."/>
            <person name="Heerema R.J."/>
            <person name="Klein P."/>
            <person name="Conner P."/>
            <person name="Grauke L."/>
            <person name="Grimwood J."/>
            <person name="Schmutz J."/>
            <person name="Randall J.J."/>
        </authorList>
    </citation>
    <scope>NUCLEOTIDE SEQUENCE</scope>
    <source>
        <tissue evidence="1">Leaf</tissue>
    </source>
</reference>
<organism evidence="1 2">
    <name type="scientific">Carya illinoinensis</name>
    <name type="common">Pecan</name>
    <dbReference type="NCBI Taxonomy" id="32201"/>
    <lineage>
        <taxon>Eukaryota</taxon>
        <taxon>Viridiplantae</taxon>
        <taxon>Streptophyta</taxon>
        <taxon>Embryophyta</taxon>
        <taxon>Tracheophyta</taxon>
        <taxon>Spermatophyta</taxon>
        <taxon>Magnoliopsida</taxon>
        <taxon>eudicotyledons</taxon>
        <taxon>Gunneridae</taxon>
        <taxon>Pentapetalae</taxon>
        <taxon>rosids</taxon>
        <taxon>fabids</taxon>
        <taxon>Fagales</taxon>
        <taxon>Juglandaceae</taxon>
        <taxon>Carya</taxon>
    </lineage>
</organism>
<dbReference type="EMBL" id="CM031836">
    <property type="protein sequence ID" value="KAG6685770.1"/>
    <property type="molecule type" value="Genomic_DNA"/>
</dbReference>
<evidence type="ECO:0000313" key="2">
    <source>
        <dbReference type="Proteomes" id="UP000811246"/>
    </source>
</evidence>
<dbReference type="Proteomes" id="UP000811246">
    <property type="component" value="Chromosome 12"/>
</dbReference>
<dbReference type="PANTHER" id="PTHR46816:SF1">
    <property type="entry name" value="TETRATRICOPEPTIDE REPEAT (TPR)-LIKE SUPERFAMILY PROTEIN"/>
    <property type="match status" value="1"/>
</dbReference>
<comment type="caution">
    <text evidence="1">The sequence shown here is derived from an EMBL/GenBank/DDBJ whole genome shotgun (WGS) entry which is preliminary data.</text>
</comment>